<dbReference type="GO" id="GO:0030170">
    <property type="term" value="F:pyridoxal phosphate binding"/>
    <property type="evidence" value="ECO:0007669"/>
    <property type="project" value="TreeGrafter"/>
</dbReference>
<feature type="active site" description="Proton acceptor" evidence="3">
    <location>
        <position position="186"/>
    </location>
</feature>
<dbReference type="Gene3D" id="3.40.640.10">
    <property type="entry name" value="Type I PLP-dependent aspartate aminotransferase-like (Major domain)"/>
    <property type="match status" value="1"/>
</dbReference>
<feature type="modified residue" description="N6-(pyridoxal phosphate)lysine" evidence="4">
    <location>
        <position position="186"/>
    </location>
</feature>
<dbReference type="Pfam" id="PF01041">
    <property type="entry name" value="DegT_DnrJ_EryC1"/>
    <property type="match status" value="1"/>
</dbReference>
<name>A0A1S8T8U5_9CLOT</name>
<evidence type="ECO:0000256" key="1">
    <source>
        <dbReference type="ARBA" id="ARBA00022898"/>
    </source>
</evidence>
<evidence type="ECO:0000256" key="3">
    <source>
        <dbReference type="PIRSR" id="PIRSR000390-1"/>
    </source>
</evidence>
<dbReference type="InterPro" id="IPR015421">
    <property type="entry name" value="PyrdxlP-dep_Trfase_major"/>
</dbReference>
<evidence type="ECO:0000313" key="6">
    <source>
        <dbReference type="EMBL" id="OOM74044.1"/>
    </source>
</evidence>
<keyword evidence="1 4" id="KW-0663">Pyridoxal phosphate</keyword>
<evidence type="ECO:0000256" key="4">
    <source>
        <dbReference type="PIRSR" id="PIRSR000390-2"/>
    </source>
</evidence>
<dbReference type="PANTHER" id="PTHR30244">
    <property type="entry name" value="TRANSAMINASE"/>
    <property type="match status" value="1"/>
</dbReference>
<keyword evidence="6" id="KW-0032">Aminotransferase</keyword>
<evidence type="ECO:0000256" key="5">
    <source>
        <dbReference type="RuleBase" id="RU004508"/>
    </source>
</evidence>
<dbReference type="AlphaFoldDB" id="A0A1S8T8U5"/>
<dbReference type="Gene3D" id="3.90.1150.10">
    <property type="entry name" value="Aspartate Aminotransferase, domain 1"/>
    <property type="match status" value="1"/>
</dbReference>
<comment type="similarity">
    <text evidence="2 5">Belongs to the DegT/DnrJ/EryC1 family.</text>
</comment>
<dbReference type="FunFam" id="3.40.640.10:FF:000089">
    <property type="entry name" value="Aminotransferase, DegT/DnrJ/EryC1/StrS family"/>
    <property type="match status" value="1"/>
</dbReference>
<dbReference type="InterPro" id="IPR015422">
    <property type="entry name" value="PyrdxlP-dep_Trfase_small"/>
</dbReference>
<dbReference type="EC" id="2.6.1.90" evidence="6"/>
<evidence type="ECO:0000313" key="7">
    <source>
        <dbReference type="Proteomes" id="UP000190890"/>
    </source>
</evidence>
<accession>A0A1S8T8U5</accession>
<dbReference type="InterPro" id="IPR015424">
    <property type="entry name" value="PyrdxlP-dep_Trfase"/>
</dbReference>
<dbReference type="STRING" id="29367.CLPUN_41840"/>
<dbReference type="PANTHER" id="PTHR30244:SF36">
    <property type="entry name" value="3-OXO-GLUCOSE-6-PHOSPHATE:GLUTAMATE AMINOTRANSFERASE"/>
    <property type="match status" value="1"/>
</dbReference>
<gene>
    <name evidence="6" type="primary">fdtB_1</name>
    <name evidence="6" type="ORF">CLPUN_41840</name>
</gene>
<dbReference type="SUPFAM" id="SSF53383">
    <property type="entry name" value="PLP-dependent transferases"/>
    <property type="match status" value="1"/>
</dbReference>
<evidence type="ECO:0000256" key="2">
    <source>
        <dbReference type="ARBA" id="ARBA00037999"/>
    </source>
</evidence>
<dbReference type="CDD" id="cd00616">
    <property type="entry name" value="AHBA_syn"/>
    <property type="match status" value="1"/>
</dbReference>
<dbReference type="GO" id="GO:0008483">
    <property type="term" value="F:transaminase activity"/>
    <property type="evidence" value="ECO:0007669"/>
    <property type="project" value="UniProtKB-KW"/>
</dbReference>
<dbReference type="PIRSF" id="PIRSF000390">
    <property type="entry name" value="PLP_StrS"/>
    <property type="match status" value="1"/>
</dbReference>
<dbReference type="OrthoDB" id="9810913at2"/>
<keyword evidence="7" id="KW-1185">Reference proteome</keyword>
<dbReference type="InterPro" id="IPR000653">
    <property type="entry name" value="DegT/StrS_aminotransferase"/>
</dbReference>
<dbReference type="Proteomes" id="UP000190890">
    <property type="component" value="Unassembled WGS sequence"/>
</dbReference>
<sequence>MKIPFLNLEPMHMEIRDEIVSAFEKIYDRNSFILGNSVEAFEEDFSKYCHADYCISCGNGLDALSIILKGYDIGDGDEVIVPSNTFIATALAVSYVGAKIVFVEPDIKTFNIDTNKIEKAITPKTKAIIAVHLYGRPVEIDKIKVLCKKYNLKLIEDAAQAHGAIYNGKKTGNLGDAAGFSFYPGKNLGALGDGGAILTNDSLLAQKVRAIRNYGSTIKYHHEYKGINSRLDEIQAEILRIKLKYLDKWNASRQENAKLYLEGINNNKIALPFINSPYESIWHIFIIKTEFRDKLVNYLKANGIETLIHYPIPIHLQKAYEDLGYNSGDFPVAETISKTVLSLPLWYGIRESEINYVINVLNQW</sequence>
<dbReference type="RefSeq" id="WP_077849140.1">
    <property type="nucleotide sequence ID" value="NZ_LZZM01000205.1"/>
</dbReference>
<reference evidence="6 7" key="1">
    <citation type="submission" date="2016-05" db="EMBL/GenBank/DDBJ databases">
        <title>Microbial solvent formation.</title>
        <authorList>
            <person name="Poehlein A."/>
            <person name="Montoya Solano J.D."/>
            <person name="Flitsch S."/>
            <person name="Krabben P."/>
            <person name="Duerre P."/>
            <person name="Daniel R."/>
        </authorList>
    </citation>
    <scope>NUCLEOTIDE SEQUENCE [LARGE SCALE GENOMIC DNA]</scope>
    <source>
        <strain evidence="6 7">DSM 2619</strain>
    </source>
</reference>
<organism evidence="6 7">
    <name type="scientific">Clostridium puniceum</name>
    <dbReference type="NCBI Taxonomy" id="29367"/>
    <lineage>
        <taxon>Bacteria</taxon>
        <taxon>Bacillati</taxon>
        <taxon>Bacillota</taxon>
        <taxon>Clostridia</taxon>
        <taxon>Eubacteriales</taxon>
        <taxon>Clostridiaceae</taxon>
        <taxon>Clostridium</taxon>
    </lineage>
</organism>
<dbReference type="GO" id="GO:0000271">
    <property type="term" value="P:polysaccharide biosynthetic process"/>
    <property type="evidence" value="ECO:0007669"/>
    <property type="project" value="TreeGrafter"/>
</dbReference>
<keyword evidence="6" id="KW-0808">Transferase</keyword>
<dbReference type="EMBL" id="LZZM01000205">
    <property type="protein sequence ID" value="OOM74044.1"/>
    <property type="molecule type" value="Genomic_DNA"/>
</dbReference>
<protein>
    <submittedName>
        <fullName evidence="6">dTDP-3-amino-3,6-dideoxy-alpha-D-galactopyranose transaminase</fullName>
        <ecNumber evidence="6">2.6.1.90</ecNumber>
    </submittedName>
</protein>
<proteinExistence type="inferred from homology"/>
<comment type="caution">
    <text evidence="6">The sequence shown here is derived from an EMBL/GenBank/DDBJ whole genome shotgun (WGS) entry which is preliminary data.</text>
</comment>